<evidence type="ECO:0000259" key="3">
    <source>
        <dbReference type="SMART" id="SM00903"/>
    </source>
</evidence>
<dbReference type="eggNOG" id="COG1853">
    <property type="taxonomic scope" value="Bacteria"/>
</dbReference>
<name>V8QPN2_9BURK</name>
<comment type="similarity">
    <text evidence="1">Belongs to the non-flavoprotein flavin reductase family.</text>
</comment>
<dbReference type="OrthoDB" id="9792858at2"/>
<sequence length="174" mass="19700">MSAQAPDFDSRDFRSALGRFATGVTIVTATHPQEGHPIGLTVSSFNSVSLNPPLILWSLIKSSSNREAFEQIQRYNIHILNAEQLALARQFSTGSPQDRFRDVLWTPGTSLEQVPKLDDRYCSAWFECYNRNHYHEGDHMILIGEVERCHHIDSLPLVYHAGSFDLTPTLTETQ</sequence>
<dbReference type="GO" id="GO:0042602">
    <property type="term" value="F:riboflavin reductase (NADPH) activity"/>
    <property type="evidence" value="ECO:0007669"/>
    <property type="project" value="TreeGrafter"/>
</dbReference>
<dbReference type="SMART" id="SM00903">
    <property type="entry name" value="Flavin_Reduct"/>
    <property type="match status" value="1"/>
</dbReference>
<dbReference type="PANTHER" id="PTHR30466:SF11">
    <property type="entry name" value="FLAVIN-DEPENDENT MONOOXYGENASE, REDUCTASE SUBUNIT HSAB"/>
    <property type="match status" value="1"/>
</dbReference>
<comment type="caution">
    <text evidence="4">The sequence shown here is derived from an EMBL/GenBank/DDBJ whole genome shotgun (WGS) entry which is preliminary data.</text>
</comment>
<protein>
    <submittedName>
        <fullName evidence="4">Flavin reductase</fullName>
    </submittedName>
</protein>
<organism evidence="4 5">
    <name type="scientific">Advenella kashmirensis W13003</name>
    <dbReference type="NCBI Taxonomy" id="1424334"/>
    <lineage>
        <taxon>Bacteria</taxon>
        <taxon>Pseudomonadati</taxon>
        <taxon>Pseudomonadota</taxon>
        <taxon>Betaproteobacteria</taxon>
        <taxon>Burkholderiales</taxon>
        <taxon>Alcaligenaceae</taxon>
    </lineage>
</organism>
<dbReference type="Pfam" id="PF01613">
    <property type="entry name" value="Flavin_Reduct"/>
    <property type="match status" value="1"/>
</dbReference>
<dbReference type="RefSeq" id="WP_024006685.1">
    <property type="nucleotide sequence ID" value="NZ_KI650981.1"/>
</dbReference>
<dbReference type="GO" id="GO:0010181">
    <property type="term" value="F:FMN binding"/>
    <property type="evidence" value="ECO:0007669"/>
    <property type="project" value="InterPro"/>
</dbReference>
<keyword evidence="2" id="KW-0560">Oxidoreductase</keyword>
<reference evidence="4 5" key="1">
    <citation type="journal article" date="2014" name="Genome Announc.">
        <title>Draft Genome Sequence of Advenella kashmirensis Strain W13003, a Polycyclic Aromatic Hydrocarbon-Degrading Bacterium.</title>
        <authorList>
            <person name="Wang X."/>
            <person name="Jin D."/>
            <person name="Zhou L."/>
            <person name="Wu L."/>
            <person name="An W."/>
            <person name="Zhao L."/>
        </authorList>
    </citation>
    <scope>NUCLEOTIDE SEQUENCE [LARGE SCALE GENOMIC DNA]</scope>
    <source>
        <strain evidence="4 5">W13003</strain>
    </source>
</reference>
<dbReference type="InterPro" id="IPR050268">
    <property type="entry name" value="NADH-dep_flavin_reductase"/>
</dbReference>
<feature type="domain" description="Flavin reductase like" evidence="3">
    <location>
        <begin position="17"/>
        <end position="166"/>
    </location>
</feature>
<dbReference type="InterPro" id="IPR012349">
    <property type="entry name" value="Split_barrel_FMN-bd"/>
</dbReference>
<dbReference type="Proteomes" id="UP000018733">
    <property type="component" value="Unassembled WGS sequence"/>
</dbReference>
<keyword evidence="5" id="KW-1185">Reference proteome</keyword>
<dbReference type="AlphaFoldDB" id="V8QPN2"/>
<evidence type="ECO:0000256" key="2">
    <source>
        <dbReference type="ARBA" id="ARBA00023002"/>
    </source>
</evidence>
<dbReference type="STRING" id="1424334.W822_18765"/>
<dbReference type="EMBL" id="AYXT01000012">
    <property type="protein sequence ID" value="ETF01298.1"/>
    <property type="molecule type" value="Genomic_DNA"/>
</dbReference>
<evidence type="ECO:0000313" key="5">
    <source>
        <dbReference type="Proteomes" id="UP000018733"/>
    </source>
</evidence>
<evidence type="ECO:0000313" key="4">
    <source>
        <dbReference type="EMBL" id="ETF01298.1"/>
    </source>
</evidence>
<dbReference type="Gene3D" id="2.30.110.10">
    <property type="entry name" value="Electron Transport, Fmn-binding Protein, Chain A"/>
    <property type="match status" value="1"/>
</dbReference>
<proteinExistence type="inferred from homology"/>
<evidence type="ECO:0000256" key="1">
    <source>
        <dbReference type="ARBA" id="ARBA00008898"/>
    </source>
</evidence>
<dbReference type="HOGENOM" id="CLU_059021_1_0_4"/>
<dbReference type="PANTHER" id="PTHR30466">
    <property type="entry name" value="FLAVIN REDUCTASE"/>
    <property type="match status" value="1"/>
</dbReference>
<accession>V8QPN2</accession>
<gene>
    <name evidence="4" type="ORF">W822_18765</name>
</gene>
<dbReference type="InterPro" id="IPR002563">
    <property type="entry name" value="Flavin_Rdtase-like_dom"/>
</dbReference>
<dbReference type="SUPFAM" id="SSF50475">
    <property type="entry name" value="FMN-binding split barrel"/>
    <property type="match status" value="1"/>
</dbReference>
<dbReference type="PATRIC" id="fig|1424334.3.peg.3770"/>